<gene>
    <name evidence="1" type="ORF">E4U03_07670</name>
</gene>
<sequence length="158" mass="18108">MAIPTVFVIKHKCGHTEERDLSDRPAGKRKGFASWLSAQICSRCYRKEGAEEYKKMLYQAALENQQQLDLPALEGTEKQVPWATTARNELLMNAFEQLVRGADAQMDEDQFEATYLAPARLITSARWWIDYKDTEVEDLLECLTTAVDESEDINENPF</sequence>
<protein>
    <submittedName>
        <fullName evidence="1">Uncharacterized protein</fullName>
    </submittedName>
</protein>
<dbReference type="AlphaFoldDB" id="A0A4Y9F452"/>
<organism evidence="1 2">
    <name type="scientific">Rothia nasimurium</name>
    <dbReference type="NCBI Taxonomy" id="85336"/>
    <lineage>
        <taxon>Bacteria</taxon>
        <taxon>Bacillati</taxon>
        <taxon>Actinomycetota</taxon>
        <taxon>Actinomycetes</taxon>
        <taxon>Micrococcales</taxon>
        <taxon>Micrococcaceae</taxon>
        <taxon>Rothia</taxon>
    </lineage>
</organism>
<name>A0A4Y9F452_9MICC</name>
<evidence type="ECO:0000313" key="1">
    <source>
        <dbReference type="EMBL" id="TFU21880.1"/>
    </source>
</evidence>
<comment type="caution">
    <text evidence="1">The sequence shown here is derived from an EMBL/GenBank/DDBJ whole genome shotgun (WGS) entry which is preliminary data.</text>
</comment>
<accession>A0A4Y9F452</accession>
<evidence type="ECO:0000313" key="2">
    <source>
        <dbReference type="Proteomes" id="UP000297951"/>
    </source>
</evidence>
<dbReference type="EMBL" id="SPQC01000025">
    <property type="protein sequence ID" value="TFU21880.1"/>
    <property type="molecule type" value="Genomic_DNA"/>
</dbReference>
<reference evidence="1 2" key="1">
    <citation type="submission" date="2019-03" db="EMBL/GenBank/DDBJ databases">
        <title>Diversity of the mouse oral microbiome.</title>
        <authorList>
            <person name="Joseph S."/>
            <person name="Aduse-Opoku J."/>
            <person name="Curtis M."/>
            <person name="Wade W."/>
            <person name="Hashim A."/>
        </authorList>
    </citation>
    <scope>NUCLEOTIDE SEQUENCE [LARGE SCALE GENOMIC DNA]</scope>
    <source>
        <strain evidence="2">irhom_31</strain>
    </source>
</reference>
<dbReference type="OrthoDB" id="4993002at2"/>
<dbReference type="Proteomes" id="UP000297951">
    <property type="component" value="Unassembled WGS sequence"/>
</dbReference>
<dbReference type="RefSeq" id="WP_135012968.1">
    <property type="nucleotide sequence ID" value="NZ_JADGLK010000025.1"/>
</dbReference>
<proteinExistence type="predicted"/>